<keyword evidence="2" id="KW-0159">Chromosome partition</keyword>
<evidence type="ECO:0000313" key="6">
    <source>
        <dbReference type="Proteomes" id="UP000199207"/>
    </source>
</evidence>
<feature type="compositionally biased region" description="Low complexity" evidence="3">
    <location>
        <begin position="262"/>
        <end position="287"/>
    </location>
</feature>
<dbReference type="Pfam" id="PF17762">
    <property type="entry name" value="HTH_ParB"/>
    <property type="match status" value="1"/>
</dbReference>
<name>A0A1I1UTH7_9ACTN</name>
<evidence type="ECO:0000256" key="1">
    <source>
        <dbReference type="ARBA" id="ARBA00006295"/>
    </source>
</evidence>
<dbReference type="SMART" id="SM00470">
    <property type="entry name" value="ParB"/>
    <property type="match status" value="1"/>
</dbReference>
<dbReference type="SUPFAM" id="SSF110849">
    <property type="entry name" value="ParB/Sulfiredoxin"/>
    <property type="match status" value="1"/>
</dbReference>
<dbReference type="InterPro" id="IPR041468">
    <property type="entry name" value="HTH_ParB/Spo0J"/>
</dbReference>
<protein>
    <submittedName>
        <fullName evidence="5">Chromosome partitioning protein, ParB family</fullName>
    </submittedName>
</protein>
<dbReference type="RefSeq" id="WP_093841603.1">
    <property type="nucleotide sequence ID" value="NZ_FOLM01000027.1"/>
</dbReference>
<gene>
    <name evidence="5" type="ORF">SAMN05421773_1278</name>
</gene>
<dbReference type="InterPro" id="IPR036086">
    <property type="entry name" value="ParB/Sulfiredoxin_sf"/>
</dbReference>
<comment type="similarity">
    <text evidence="1">Belongs to the ParB family.</text>
</comment>
<dbReference type="InterPro" id="IPR004437">
    <property type="entry name" value="ParB/RepB/Spo0J"/>
</dbReference>
<dbReference type="Pfam" id="PF02195">
    <property type="entry name" value="ParB_N"/>
    <property type="match status" value="1"/>
</dbReference>
<evidence type="ECO:0000259" key="4">
    <source>
        <dbReference type="SMART" id="SM00470"/>
    </source>
</evidence>
<dbReference type="Gene3D" id="1.10.10.2830">
    <property type="match status" value="1"/>
</dbReference>
<dbReference type="SUPFAM" id="SSF109709">
    <property type="entry name" value="KorB DNA-binding domain-like"/>
    <property type="match status" value="1"/>
</dbReference>
<dbReference type="EMBL" id="FOLM01000027">
    <property type="protein sequence ID" value="SFD74111.1"/>
    <property type="molecule type" value="Genomic_DNA"/>
</dbReference>
<dbReference type="Proteomes" id="UP000199207">
    <property type="component" value="Unassembled WGS sequence"/>
</dbReference>
<dbReference type="STRING" id="910347.SAMN05421773_1278"/>
<dbReference type="NCBIfam" id="TIGR00180">
    <property type="entry name" value="parB_part"/>
    <property type="match status" value="1"/>
</dbReference>
<accession>A0A1I1UTH7</accession>
<keyword evidence="6" id="KW-1185">Reference proteome</keyword>
<feature type="domain" description="ParB-like N-terminal" evidence="4">
    <location>
        <begin position="31"/>
        <end position="138"/>
    </location>
</feature>
<dbReference type="Gene3D" id="3.90.1530.10">
    <property type="entry name" value="Conserved hypothetical protein from pyrococcus furiosus pfu- 392566-001, ParB domain"/>
    <property type="match status" value="1"/>
</dbReference>
<dbReference type="AlphaFoldDB" id="A0A1I1UTH7"/>
<dbReference type="InterPro" id="IPR050336">
    <property type="entry name" value="Chromosome_partition/occlusion"/>
</dbReference>
<dbReference type="PANTHER" id="PTHR33375">
    <property type="entry name" value="CHROMOSOME-PARTITIONING PROTEIN PARB-RELATED"/>
    <property type="match status" value="1"/>
</dbReference>
<dbReference type="GO" id="GO:0045881">
    <property type="term" value="P:positive regulation of sporulation resulting in formation of a cellular spore"/>
    <property type="evidence" value="ECO:0007669"/>
    <property type="project" value="TreeGrafter"/>
</dbReference>
<evidence type="ECO:0000313" key="5">
    <source>
        <dbReference type="EMBL" id="SFD74111.1"/>
    </source>
</evidence>
<feature type="region of interest" description="Disordered" evidence="3">
    <location>
        <begin position="228"/>
        <end position="287"/>
    </location>
</feature>
<proteinExistence type="inferred from homology"/>
<dbReference type="PANTHER" id="PTHR33375:SF1">
    <property type="entry name" value="CHROMOSOME-PARTITIONING PROTEIN PARB-RELATED"/>
    <property type="match status" value="1"/>
</dbReference>
<evidence type="ECO:0000256" key="2">
    <source>
        <dbReference type="ARBA" id="ARBA00022829"/>
    </source>
</evidence>
<sequence length="317" mass="35138">MAAQSRNTFDDFFDDDEDTPVVDTKPDGRLLRVPLNRIAANLVNPRENFGTAEELEDLGKSLKRRQIQALPVVTRKAYLKLWPDHADQVGNVDVVIVSGERRYRAAQTVGLPALECVINDDVAKDHSTFLDAVVSENIDRANFDPIEEARAVDALVKAFGTGRAVAQHYERADGWVSQRRILLALAPAVQTMVRRRELPLEPARKLGKLVKDHKWTEEQQLDWWATEQGQRKAAVAQRKAEKKAAAPPHASSGSKGRKPEPSTKAPAAPEPPATDAATPDAIPWDDPAAVVRISKERMTPEDFQTAAKLWQQQAELG</sequence>
<dbReference type="OrthoDB" id="70307at2"/>
<evidence type="ECO:0000256" key="3">
    <source>
        <dbReference type="SAM" id="MobiDB-lite"/>
    </source>
</evidence>
<reference evidence="5 6" key="1">
    <citation type="submission" date="2016-10" db="EMBL/GenBank/DDBJ databases">
        <authorList>
            <person name="de Groot N.N."/>
        </authorList>
    </citation>
    <scope>NUCLEOTIDE SEQUENCE [LARGE SCALE GENOMIC DNA]</scope>
    <source>
        <strain evidence="5 6">CGMCC 4.5739</strain>
    </source>
</reference>
<dbReference type="GO" id="GO:0005694">
    <property type="term" value="C:chromosome"/>
    <property type="evidence" value="ECO:0007669"/>
    <property type="project" value="TreeGrafter"/>
</dbReference>
<dbReference type="GO" id="GO:0007059">
    <property type="term" value="P:chromosome segregation"/>
    <property type="evidence" value="ECO:0007669"/>
    <property type="project" value="UniProtKB-KW"/>
</dbReference>
<feature type="compositionally biased region" description="Low complexity" evidence="3">
    <location>
        <begin position="245"/>
        <end position="254"/>
    </location>
</feature>
<organism evidence="5 6">
    <name type="scientific">Streptomyces aidingensis</name>
    <dbReference type="NCBI Taxonomy" id="910347"/>
    <lineage>
        <taxon>Bacteria</taxon>
        <taxon>Bacillati</taxon>
        <taxon>Actinomycetota</taxon>
        <taxon>Actinomycetes</taxon>
        <taxon>Kitasatosporales</taxon>
        <taxon>Streptomycetaceae</taxon>
        <taxon>Streptomyces</taxon>
    </lineage>
</organism>
<dbReference type="InterPro" id="IPR003115">
    <property type="entry name" value="ParB_N"/>
</dbReference>
<dbReference type="GO" id="GO:0003677">
    <property type="term" value="F:DNA binding"/>
    <property type="evidence" value="ECO:0007669"/>
    <property type="project" value="InterPro"/>
</dbReference>